<dbReference type="PANTHER" id="PTHR34138:SF1">
    <property type="entry name" value="CELL SHAPE-DETERMINING PROTEIN MREC"/>
    <property type="match status" value="1"/>
</dbReference>
<evidence type="ECO:0000256" key="3">
    <source>
        <dbReference type="ARBA" id="ARBA00022960"/>
    </source>
</evidence>
<dbReference type="Gene3D" id="2.40.10.340">
    <property type="entry name" value="Rod shape-determining protein MreC, domain 1"/>
    <property type="match status" value="1"/>
</dbReference>
<comment type="caution">
    <text evidence="7">The sequence shown here is derived from an EMBL/GenBank/DDBJ whole genome shotgun (WGS) entry which is preliminary data.</text>
</comment>
<sequence length="227" mass="25241">MLWRFRREIIFFVFVITGIFFIKHNVVFKIFSSRNASIEKAIQPSVEDIILENENLRKMMGLKQKRGFSKIIYANAKSISPWVFPSQIVFDKGAKDGVKIGMSVISGNGSLIGRVVSAEEQSSSCITLYHPDNKVSVIIPRTGELAIVEGISLSVSYPYLRIRFLPPQCKASEGDTVETSGLTKLFSSSVKVGTIVKICPSKSEPVVQGFIKPFFTNENIKTAILVE</sequence>
<dbReference type="Pfam" id="PF04085">
    <property type="entry name" value="MreC"/>
    <property type="match status" value="1"/>
</dbReference>
<dbReference type="InterPro" id="IPR055342">
    <property type="entry name" value="MreC_beta-barrel_core"/>
</dbReference>
<evidence type="ECO:0000256" key="5">
    <source>
        <dbReference type="SAM" id="Phobius"/>
    </source>
</evidence>
<comment type="similarity">
    <text evidence="1">Belongs to the MreC family.</text>
</comment>
<dbReference type="InterPro" id="IPR042177">
    <property type="entry name" value="Cell/Rod_1"/>
</dbReference>
<gene>
    <name evidence="7" type="primary">mreC</name>
    <name evidence="7" type="ORF">BWX89_01574</name>
</gene>
<dbReference type="GO" id="GO:0005886">
    <property type="term" value="C:plasma membrane"/>
    <property type="evidence" value="ECO:0007669"/>
    <property type="project" value="TreeGrafter"/>
</dbReference>
<evidence type="ECO:0000313" key="7">
    <source>
        <dbReference type="EMBL" id="OQB71907.1"/>
    </source>
</evidence>
<evidence type="ECO:0000256" key="2">
    <source>
        <dbReference type="ARBA" id="ARBA00013855"/>
    </source>
</evidence>
<evidence type="ECO:0000259" key="6">
    <source>
        <dbReference type="Pfam" id="PF04085"/>
    </source>
</evidence>
<dbReference type="PANTHER" id="PTHR34138">
    <property type="entry name" value="CELL SHAPE-DETERMINING PROTEIN MREC"/>
    <property type="match status" value="1"/>
</dbReference>
<dbReference type="InterPro" id="IPR042175">
    <property type="entry name" value="Cell/Rod_MreC_2"/>
</dbReference>
<feature type="domain" description="Rod shape-determining protein MreC beta-barrel core" evidence="6">
    <location>
        <begin position="85"/>
        <end position="226"/>
    </location>
</feature>
<evidence type="ECO:0000256" key="1">
    <source>
        <dbReference type="ARBA" id="ARBA00009369"/>
    </source>
</evidence>
<accession>A0A1V6C4S3</accession>
<dbReference type="EMBL" id="MWDQ01000147">
    <property type="protein sequence ID" value="OQB71907.1"/>
    <property type="molecule type" value="Genomic_DNA"/>
</dbReference>
<dbReference type="AlphaFoldDB" id="A0A1V6C4S3"/>
<organism evidence="7">
    <name type="scientific">candidate division TA06 bacterium ADurb.Bin131</name>
    <dbReference type="NCBI Taxonomy" id="1852827"/>
    <lineage>
        <taxon>Bacteria</taxon>
        <taxon>Bacteria division TA06</taxon>
    </lineage>
</organism>
<keyword evidence="3" id="KW-0133">Cell shape</keyword>
<keyword evidence="5" id="KW-0812">Transmembrane</keyword>
<dbReference type="InterPro" id="IPR007221">
    <property type="entry name" value="MreC"/>
</dbReference>
<dbReference type="GO" id="GO:0008360">
    <property type="term" value="P:regulation of cell shape"/>
    <property type="evidence" value="ECO:0007669"/>
    <property type="project" value="UniProtKB-KW"/>
</dbReference>
<dbReference type="Proteomes" id="UP000485562">
    <property type="component" value="Unassembled WGS sequence"/>
</dbReference>
<name>A0A1V6C4S3_UNCT6</name>
<keyword evidence="5" id="KW-1133">Transmembrane helix</keyword>
<proteinExistence type="inferred from homology"/>
<reference evidence="7" key="1">
    <citation type="submission" date="2017-02" db="EMBL/GenBank/DDBJ databases">
        <title>Delving into the versatile metabolic prowess of the omnipresent phylum Bacteroidetes.</title>
        <authorList>
            <person name="Nobu M.K."/>
            <person name="Mei R."/>
            <person name="Narihiro T."/>
            <person name="Kuroda K."/>
            <person name="Liu W.-T."/>
        </authorList>
    </citation>
    <scope>NUCLEOTIDE SEQUENCE</scope>
    <source>
        <strain evidence="7">ADurb.Bin131</strain>
    </source>
</reference>
<keyword evidence="5" id="KW-0472">Membrane</keyword>
<dbReference type="Gene3D" id="2.40.10.350">
    <property type="entry name" value="Rod shape-determining protein MreC, domain 2"/>
    <property type="match status" value="1"/>
</dbReference>
<protein>
    <recommendedName>
        <fullName evidence="2">Cell shape-determining protein MreC</fullName>
    </recommendedName>
    <alternativeName>
        <fullName evidence="4">Cell shape protein MreC</fullName>
    </alternativeName>
</protein>
<feature type="transmembrane region" description="Helical" evidence="5">
    <location>
        <begin position="9"/>
        <end position="28"/>
    </location>
</feature>
<evidence type="ECO:0000256" key="4">
    <source>
        <dbReference type="ARBA" id="ARBA00032089"/>
    </source>
</evidence>